<dbReference type="EMBL" id="LR746266">
    <property type="protein sequence ID" value="CAA7393701.1"/>
    <property type="molecule type" value="Genomic_DNA"/>
</dbReference>
<dbReference type="InterPro" id="IPR003697">
    <property type="entry name" value="Maf-like"/>
</dbReference>
<dbReference type="Pfam" id="PF02545">
    <property type="entry name" value="Maf"/>
    <property type="match status" value="1"/>
</dbReference>
<proteinExistence type="inferred from homology"/>
<dbReference type="FunFam" id="3.90.950.10:FF:000008">
    <property type="entry name" value="Maf-like protein, expressed"/>
    <property type="match status" value="1"/>
</dbReference>
<accession>A0A7I8K863</accession>
<dbReference type="InterPro" id="IPR029001">
    <property type="entry name" value="ITPase-like_fam"/>
</dbReference>
<dbReference type="Proteomes" id="UP000663760">
    <property type="component" value="Chromosome 3"/>
</dbReference>
<gene>
    <name evidence="2" type="ORF">SI8410_03004419</name>
</gene>
<dbReference type="AlphaFoldDB" id="A0A7I8K863"/>
<reference evidence="2" key="1">
    <citation type="submission" date="2020-02" db="EMBL/GenBank/DDBJ databases">
        <authorList>
            <person name="Scholz U."/>
            <person name="Mascher M."/>
            <person name="Fiebig A."/>
        </authorList>
    </citation>
    <scope>NUCLEOTIDE SEQUENCE</scope>
</reference>
<dbReference type="HAMAP" id="MF_00528">
    <property type="entry name" value="Maf"/>
    <property type="match status" value="1"/>
</dbReference>
<dbReference type="PANTHER" id="PTHR43213">
    <property type="entry name" value="BIFUNCTIONAL DTTP/UTP PYROPHOSPHATASE/METHYLTRANSFERASE PROTEIN-RELATED"/>
    <property type="match status" value="1"/>
</dbReference>
<name>A0A7I8K863_SPIIN</name>
<dbReference type="Gene3D" id="3.90.950.10">
    <property type="match status" value="1"/>
</dbReference>
<protein>
    <submittedName>
        <fullName evidence="2">Uncharacterized protein</fullName>
    </submittedName>
</protein>
<organism evidence="2 3">
    <name type="scientific">Spirodela intermedia</name>
    <name type="common">Intermediate duckweed</name>
    <dbReference type="NCBI Taxonomy" id="51605"/>
    <lineage>
        <taxon>Eukaryota</taxon>
        <taxon>Viridiplantae</taxon>
        <taxon>Streptophyta</taxon>
        <taxon>Embryophyta</taxon>
        <taxon>Tracheophyta</taxon>
        <taxon>Spermatophyta</taxon>
        <taxon>Magnoliopsida</taxon>
        <taxon>Liliopsida</taxon>
        <taxon>Araceae</taxon>
        <taxon>Lemnoideae</taxon>
        <taxon>Spirodela</taxon>
    </lineage>
</organism>
<evidence type="ECO:0000313" key="2">
    <source>
        <dbReference type="EMBL" id="CAA7393701.1"/>
    </source>
</evidence>
<dbReference type="GO" id="GO:0047429">
    <property type="term" value="F:nucleoside triphosphate diphosphatase activity"/>
    <property type="evidence" value="ECO:0007669"/>
    <property type="project" value="InterPro"/>
</dbReference>
<evidence type="ECO:0000313" key="3">
    <source>
        <dbReference type="Proteomes" id="UP000663760"/>
    </source>
</evidence>
<dbReference type="PANTHER" id="PTHR43213:SF4">
    <property type="entry name" value="7-METHYL-GTP PYROPHOSPHATASE"/>
    <property type="match status" value="1"/>
</dbReference>
<evidence type="ECO:0000256" key="1">
    <source>
        <dbReference type="ARBA" id="ARBA00022801"/>
    </source>
</evidence>
<keyword evidence="1" id="KW-0378">Hydrolase</keyword>
<dbReference type="SUPFAM" id="SSF52972">
    <property type="entry name" value="ITPase-like"/>
    <property type="match status" value="1"/>
</dbReference>
<dbReference type="OrthoDB" id="10267058at2759"/>
<sequence length="209" mass="22597">MAAAKPASFKIILGSKSVARRKILADMGYQFTVMTADIDEKGIRRENPAELVSVLAKAKADAIISRLNIADYEGTDNEPTLLITSDIVVVHKGIIREKPSSEEEAWEFLKGYSGGHVSTVGSVVITNLKTGVRIEGLDTAEVYFHDIPDEIIAKLIDERVVFNVAGGLLLEHPLQLPFVEAVVGASDSVMGLPMALTEELIHRSVASQS</sequence>
<dbReference type="PIRSF" id="PIRSF006305">
    <property type="entry name" value="Maf"/>
    <property type="match status" value="1"/>
</dbReference>
<keyword evidence="3" id="KW-1185">Reference proteome</keyword>